<reference evidence="1" key="2">
    <citation type="journal article" date="2022" name="Hortic Res">
        <title>The genome of Dioscorea zingiberensis sheds light on the biosynthesis, origin and evolution of the medicinally important diosgenin saponins.</title>
        <authorList>
            <person name="Li Y."/>
            <person name="Tan C."/>
            <person name="Li Z."/>
            <person name="Guo J."/>
            <person name="Li S."/>
            <person name="Chen X."/>
            <person name="Wang C."/>
            <person name="Dai X."/>
            <person name="Yang H."/>
            <person name="Song W."/>
            <person name="Hou L."/>
            <person name="Xu J."/>
            <person name="Tong Z."/>
            <person name="Xu A."/>
            <person name="Yuan X."/>
            <person name="Wang W."/>
            <person name="Yang Q."/>
            <person name="Chen L."/>
            <person name="Sun Z."/>
            <person name="Wang K."/>
            <person name="Pan B."/>
            <person name="Chen J."/>
            <person name="Bao Y."/>
            <person name="Liu F."/>
            <person name="Qi X."/>
            <person name="Gang D.R."/>
            <person name="Wen J."/>
            <person name="Li J."/>
        </authorList>
    </citation>
    <scope>NUCLEOTIDE SEQUENCE</scope>
    <source>
        <strain evidence="1">Dzin_1.0</strain>
    </source>
</reference>
<evidence type="ECO:0000313" key="2">
    <source>
        <dbReference type="Proteomes" id="UP001085076"/>
    </source>
</evidence>
<evidence type="ECO:0000313" key="1">
    <source>
        <dbReference type="EMBL" id="KAJ0965674.1"/>
    </source>
</evidence>
<reference evidence="1" key="1">
    <citation type="submission" date="2021-03" db="EMBL/GenBank/DDBJ databases">
        <authorList>
            <person name="Li Z."/>
            <person name="Yang C."/>
        </authorList>
    </citation>
    <scope>NUCLEOTIDE SEQUENCE</scope>
    <source>
        <strain evidence="1">Dzin_1.0</strain>
        <tissue evidence="1">Leaf</tissue>
    </source>
</reference>
<comment type="caution">
    <text evidence="1">The sequence shown here is derived from an EMBL/GenBank/DDBJ whole genome shotgun (WGS) entry which is preliminary data.</text>
</comment>
<dbReference type="AlphaFoldDB" id="A0A9D5H721"/>
<keyword evidence="2" id="KW-1185">Reference proteome</keyword>
<accession>A0A9D5H721</accession>
<gene>
    <name evidence="1" type="ORF">J5N97_026812</name>
</gene>
<protein>
    <submittedName>
        <fullName evidence="1">Uncharacterized protein</fullName>
    </submittedName>
</protein>
<organism evidence="1 2">
    <name type="scientific">Dioscorea zingiberensis</name>
    <dbReference type="NCBI Taxonomy" id="325984"/>
    <lineage>
        <taxon>Eukaryota</taxon>
        <taxon>Viridiplantae</taxon>
        <taxon>Streptophyta</taxon>
        <taxon>Embryophyta</taxon>
        <taxon>Tracheophyta</taxon>
        <taxon>Spermatophyta</taxon>
        <taxon>Magnoliopsida</taxon>
        <taxon>Liliopsida</taxon>
        <taxon>Dioscoreales</taxon>
        <taxon>Dioscoreaceae</taxon>
        <taxon>Dioscorea</taxon>
    </lineage>
</organism>
<sequence length="51" mass="5962">MRSQQIHVVLEILNNLTYIDLFRMTLQSLKTSALAFSSLDSHVQKLFLRKI</sequence>
<dbReference type="EMBL" id="JAGGNH010000008">
    <property type="protein sequence ID" value="KAJ0965674.1"/>
    <property type="molecule type" value="Genomic_DNA"/>
</dbReference>
<name>A0A9D5H721_9LILI</name>
<dbReference type="Proteomes" id="UP001085076">
    <property type="component" value="Miscellaneous, Linkage group lg08"/>
</dbReference>
<proteinExistence type="predicted"/>